<dbReference type="InterPro" id="IPR001173">
    <property type="entry name" value="Glyco_trans_2-like"/>
</dbReference>
<proteinExistence type="predicted"/>
<evidence type="ECO:0000313" key="3">
    <source>
        <dbReference type="Proteomes" id="UP001597138"/>
    </source>
</evidence>
<dbReference type="Pfam" id="PF00535">
    <property type="entry name" value="Glycos_transf_2"/>
    <property type="match status" value="1"/>
</dbReference>
<protein>
    <submittedName>
        <fullName evidence="2">Glycosyltransferase family 2 protein</fullName>
    </submittedName>
</protein>
<gene>
    <name evidence="2" type="ORF">ACFSC2_02660</name>
</gene>
<feature type="domain" description="Glycosyltransferase 2-like" evidence="1">
    <location>
        <begin position="5"/>
        <end position="171"/>
    </location>
</feature>
<comment type="caution">
    <text evidence="2">The sequence shown here is derived from an EMBL/GenBank/DDBJ whole genome shotgun (WGS) entry which is preliminary data.</text>
</comment>
<reference evidence="3" key="1">
    <citation type="journal article" date="2019" name="Int. J. Syst. Evol. Microbiol.">
        <title>The Global Catalogue of Microorganisms (GCM) 10K type strain sequencing project: providing services to taxonomists for standard genome sequencing and annotation.</title>
        <authorList>
            <consortium name="The Broad Institute Genomics Platform"/>
            <consortium name="The Broad Institute Genome Sequencing Center for Infectious Disease"/>
            <person name="Wu L."/>
            <person name="Ma J."/>
        </authorList>
    </citation>
    <scope>NUCLEOTIDE SEQUENCE [LARGE SCALE GENOMIC DNA]</scope>
    <source>
        <strain evidence="3">CCUG 70865</strain>
    </source>
</reference>
<evidence type="ECO:0000313" key="2">
    <source>
        <dbReference type="EMBL" id="MFD1601634.1"/>
    </source>
</evidence>
<dbReference type="EMBL" id="JBHUDZ010000002">
    <property type="protein sequence ID" value="MFD1601634.1"/>
    <property type="molecule type" value="Genomic_DNA"/>
</dbReference>
<evidence type="ECO:0000259" key="1">
    <source>
        <dbReference type="Pfam" id="PF00535"/>
    </source>
</evidence>
<dbReference type="InterPro" id="IPR029044">
    <property type="entry name" value="Nucleotide-diphossugar_trans"/>
</dbReference>
<dbReference type="Gene3D" id="3.90.550.10">
    <property type="entry name" value="Spore Coat Polysaccharide Biosynthesis Protein SpsA, Chain A"/>
    <property type="match status" value="1"/>
</dbReference>
<dbReference type="SUPFAM" id="SSF53448">
    <property type="entry name" value="Nucleotide-diphospho-sugar transferases"/>
    <property type="match status" value="1"/>
</dbReference>
<name>A0ABW4H897_9FLAO</name>
<sequence>MHKVSIIVPCYNQAQYLSEALESILNQTYENWECIIVNDGSPDNTHEIAQEWLKKDKRFKYLFKENGGLSSARNAGLDIAEGDYVQFLDADDLIAPEKFEISLSQLEKFEPKKQAVVVSHFNFFTNNIEDATDRYCYLNLEFLNYKSILYDWDYKFSVPIHCGFFSKELFEDFRFSTDLKAKEDWLMWLNIFKKDIKVYFINQPFAFYRSHSSSMTKNHQFMEENTIKVLKLFKDILSVEEYSDYLIHVIQKKNNENEKLRLELLEIKTSPELRVIKKIKKTPVISFIFKLCVSIFKSK</sequence>
<keyword evidence="3" id="KW-1185">Reference proteome</keyword>
<dbReference type="PANTHER" id="PTHR22916">
    <property type="entry name" value="GLYCOSYLTRANSFERASE"/>
    <property type="match status" value="1"/>
</dbReference>
<accession>A0ABW4H897</accession>
<organism evidence="2 3">
    <name type="scientific">Flavobacterium artemisiae</name>
    <dbReference type="NCBI Taxonomy" id="2126556"/>
    <lineage>
        <taxon>Bacteria</taxon>
        <taxon>Pseudomonadati</taxon>
        <taxon>Bacteroidota</taxon>
        <taxon>Flavobacteriia</taxon>
        <taxon>Flavobacteriales</taxon>
        <taxon>Flavobacteriaceae</taxon>
        <taxon>Flavobacterium</taxon>
    </lineage>
</organism>
<dbReference type="PANTHER" id="PTHR22916:SF3">
    <property type="entry name" value="UDP-GLCNAC:BETAGAL BETA-1,3-N-ACETYLGLUCOSAMINYLTRANSFERASE-LIKE PROTEIN 1"/>
    <property type="match status" value="1"/>
</dbReference>
<dbReference type="CDD" id="cd00761">
    <property type="entry name" value="Glyco_tranf_GTA_type"/>
    <property type="match status" value="1"/>
</dbReference>
<dbReference type="Proteomes" id="UP001597138">
    <property type="component" value="Unassembled WGS sequence"/>
</dbReference>
<dbReference type="RefSeq" id="WP_379816066.1">
    <property type="nucleotide sequence ID" value="NZ_JBHUDZ010000002.1"/>
</dbReference>